<feature type="domain" description="RNase H type-1" evidence="2">
    <location>
        <begin position="33"/>
        <end position="93"/>
    </location>
</feature>
<organism evidence="3 4">
    <name type="scientific">Hibiscus sabdariffa</name>
    <name type="common">roselle</name>
    <dbReference type="NCBI Taxonomy" id="183260"/>
    <lineage>
        <taxon>Eukaryota</taxon>
        <taxon>Viridiplantae</taxon>
        <taxon>Streptophyta</taxon>
        <taxon>Embryophyta</taxon>
        <taxon>Tracheophyta</taxon>
        <taxon>Spermatophyta</taxon>
        <taxon>Magnoliopsida</taxon>
        <taxon>eudicotyledons</taxon>
        <taxon>Gunneridae</taxon>
        <taxon>Pentapetalae</taxon>
        <taxon>rosids</taxon>
        <taxon>malvids</taxon>
        <taxon>Malvales</taxon>
        <taxon>Malvaceae</taxon>
        <taxon>Malvoideae</taxon>
        <taxon>Hibiscus</taxon>
    </lineage>
</organism>
<sequence length="137" mass="15726">MGVDWGMKFSIFCWLPWKLRCSMVLDGDYVKRETGFRHIVLETDNKEVASICNGSSSTLARSALVWTIHDLQQRCWQVRVSHVCRVRNGVDDKLDSLGRQHIQQGRIFVVLPGPVAMLVAEEQQLWEEWRAVGASRV</sequence>
<comment type="caution">
    <text evidence="3">The sequence shown here is derived from an EMBL/GenBank/DDBJ whole genome shotgun (WGS) entry which is preliminary data.</text>
</comment>
<evidence type="ECO:0000313" key="4">
    <source>
        <dbReference type="Proteomes" id="UP001396334"/>
    </source>
</evidence>
<keyword evidence="1" id="KW-0732">Signal</keyword>
<dbReference type="Proteomes" id="UP001396334">
    <property type="component" value="Unassembled WGS sequence"/>
</dbReference>
<name>A0ABR2QC67_9ROSI</name>
<dbReference type="Pfam" id="PF13456">
    <property type="entry name" value="RVT_3"/>
    <property type="match status" value="1"/>
</dbReference>
<dbReference type="EMBL" id="JBBPBN010000041">
    <property type="protein sequence ID" value="KAK8998243.1"/>
    <property type="molecule type" value="Genomic_DNA"/>
</dbReference>
<gene>
    <name evidence="3" type="ORF">V6N11_083634</name>
</gene>
<evidence type="ECO:0000313" key="3">
    <source>
        <dbReference type="EMBL" id="KAK8998243.1"/>
    </source>
</evidence>
<evidence type="ECO:0000256" key="1">
    <source>
        <dbReference type="SAM" id="SignalP"/>
    </source>
</evidence>
<reference evidence="3 4" key="1">
    <citation type="journal article" date="2024" name="G3 (Bethesda)">
        <title>Genome assembly of Hibiscus sabdariffa L. provides insights into metabolisms of medicinal natural products.</title>
        <authorList>
            <person name="Kim T."/>
        </authorList>
    </citation>
    <scope>NUCLEOTIDE SEQUENCE [LARGE SCALE GENOMIC DNA]</scope>
    <source>
        <strain evidence="3">TK-2024</strain>
        <tissue evidence="3">Old leaves</tissue>
    </source>
</reference>
<accession>A0ABR2QC67</accession>
<protein>
    <recommendedName>
        <fullName evidence="2">RNase H type-1 domain-containing protein</fullName>
    </recommendedName>
</protein>
<feature type="signal peptide" evidence="1">
    <location>
        <begin position="1"/>
        <end position="21"/>
    </location>
</feature>
<proteinExistence type="predicted"/>
<feature type="chain" id="PRO_5045909285" description="RNase H type-1 domain-containing protein" evidence="1">
    <location>
        <begin position="22"/>
        <end position="137"/>
    </location>
</feature>
<keyword evidence="4" id="KW-1185">Reference proteome</keyword>
<evidence type="ECO:0000259" key="2">
    <source>
        <dbReference type="Pfam" id="PF13456"/>
    </source>
</evidence>
<dbReference type="InterPro" id="IPR002156">
    <property type="entry name" value="RNaseH_domain"/>
</dbReference>